<dbReference type="Pfam" id="PF13503">
    <property type="entry name" value="DUF4123"/>
    <property type="match status" value="1"/>
</dbReference>
<proteinExistence type="predicted"/>
<feature type="domain" description="DUF4123" evidence="1">
    <location>
        <begin position="24"/>
        <end position="136"/>
    </location>
</feature>
<dbReference type="InterPro" id="IPR025391">
    <property type="entry name" value="DUF4123"/>
</dbReference>
<comment type="caution">
    <text evidence="2">The sequence shown here is derived from an EMBL/GenBank/DDBJ whole genome shotgun (WGS) entry which is preliminary data.</text>
</comment>
<dbReference type="EMBL" id="JAAEBW010000007">
    <property type="protein sequence ID" value="MBM1196153.1"/>
    <property type="molecule type" value="Genomic_DNA"/>
</dbReference>
<evidence type="ECO:0000313" key="3">
    <source>
        <dbReference type="Proteomes" id="UP000809529"/>
    </source>
</evidence>
<organism evidence="2 3">
    <name type="scientific">Pseudomonas weihenstephanensis</name>
    <dbReference type="NCBI Taxonomy" id="1608994"/>
    <lineage>
        <taxon>Bacteria</taxon>
        <taxon>Pseudomonadati</taxon>
        <taxon>Pseudomonadota</taxon>
        <taxon>Gammaproteobacteria</taxon>
        <taxon>Pseudomonadales</taxon>
        <taxon>Pseudomonadaceae</taxon>
        <taxon>Pseudomonas</taxon>
    </lineage>
</organism>
<dbReference type="RefSeq" id="WP_203303119.1">
    <property type="nucleotide sequence ID" value="NZ_JAAEBW010000007.1"/>
</dbReference>
<protein>
    <submittedName>
        <fullName evidence="2">DUF4123 domain-containing protein</fullName>
    </submittedName>
</protein>
<keyword evidence="3" id="KW-1185">Reference proteome</keyword>
<reference evidence="2 3" key="1">
    <citation type="submission" date="2020-01" db="EMBL/GenBank/DDBJ databases">
        <title>Comparative genomics of meat spoilage bacteria.</title>
        <authorList>
            <person name="Hilgarth M."/>
            <person name="Vogel R.F."/>
        </authorList>
    </citation>
    <scope>NUCLEOTIDE SEQUENCE [LARGE SCALE GENOMIC DNA]</scope>
    <source>
        <strain evidence="2 3">TMW2.2077</strain>
    </source>
</reference>
<sequence length="284" mass="31730">MSTSVPGQWLEEQRRLGNELCVTLDSQSALPALQRLLKGRAHNRYSNVYAQTVVAELAAASPFLILLDPADTESVRALCSAPQRDWGWLASLPPGALPAWTAHWRERCVSGTRPHLALYRFHDNRVLTRALAWLPEDTHPAYLGPAISVCYWAGDTWATPHNPAPGTYPVPQDPAWLHAPLQPPQIAAIRETNARRYLLDHHLPAYQRLAAQQCPAAWAHERWLQADKWGWSGAKKFETLLALSLGFPPGELPSDLHPQPHEDPVAHFERVSLTAKYWAGEGEL</sequence>
<gene>
    <name evidence="2" type="ORF">GYN02_13335</name>
</gene>
<evidence type="ECO:0000313" key="2">
    <source>
        <dbReference type="EMBL" id="MBM1196153.1"/>
    </source>
</evidence>
<dbReference type="Proteomes" id="UP000809529">
    <property type="component" value="Unassembled WGS sequence"/>
</dbReference>
<accession>A0ABS1ZI71</accession>
<name>A0ABS1ZI71_9PSED</name>
<evidence type="ECO:0000259" key="1">
    <source>
        <dbReference type="Pfam" id="PF13503"/>
    </source>
</evidence>